<feature type="chain" id="PRO_5023009953" evidence="1">
    <location>
        <begin position="35"/>
        <end position="175"/>
    </location>
</feature>
<name>A0A5B7JPN5_PORTR</name>
<organism evidence="2 3">
    <name type="scientific">Portunus trituberculatus</name>
    <name type="common">Swimming crab</name>
    <name type="synonym">Neptunus trituberculatus</name>
    <dbReference type="NCBI Taxonomy" id="210409"/>
    <lineage>
        <taxon>Eukaryota</taxon>
        <taxon>Metazoa</taxon>
        <taxon>Ecdysozoa</taxon>
        <taxon>Arthropoda</taxon>
        <taxon>Crustacea</taxon>
        <taxon>Multicrustacea</taxon>
        <taxon>Malacostraca</taxon>
        <taxon>Eumalacostraca</taxon>
        <taxon>Eucarida</taxon>
        <taxon>Decapoda</taxon>
        <taxon>Pleocyemata</taxon>
        <taxon>Brachyura</taxon>
        <taxon>Eubrachyura</taxon>
        <taxon>Portunoidea</taxon>
        <taxon>Portunidae</taxon>
        <taxon>Portuninae</taxon>
        <taxon>Portunus</taxon>
    </lineage>
</organism>
<evidence type="ECO:0000313" key="3">
    <source>
        <dbReference type="Proteomes" id="UP000324222"/>
    </source>
</evidence>
<dbReference type="Proteomes" id="UP000324222">
    <property type="component" value="Unassembled WGS sequence"/>
</dbReference>
<accession>A0A5B7JPN5</accession>
<gene>
    <name evidence="2" type="ORF">E2C01_091808</name>
</gene>
<dbReference type="Gene3D" id="3.50.30.30">
    <property type="match status" value="1"/>
</dbReference>
<keyword evidence="3" id="KW-1185">Reference proteome</keyword>
<evidence type="ECO:0000256" key="1">
    <source>
        <dbReference type="SAM" id="SignalP"/>
    </source>
</evidence>
<reference evidence="2 3" key="1">
    <citation type="submission" date="2019-05" db="EMBL/GenBank/DDBJ databases">
        <title>Another draft genome of Portunus trituberculatus and its Hox gene families provides insights of decapod evolution.</title>
        <authorList>
            <person name="Jeong J.-H."/>
            <person name="Song I."/>
            <person name="Kim S."/>
            <person name="Choi T."/>
            <person name="Kim D."/>
            <person name="Ryu S."/>
            <person name="Kim W."/>
        </authorList>
    </citation>
    <scope>NUCLEOTIDE SEQUENCE [LARGE SCALE GENOMIC DNA]</scope>
    <source>
        <tissue evidence="2">Muscle</tissue>
    </source>
</reference>
<dbReference type="AlphaFoldDB" id="A0A5B7JPN5"/>
<proteinExistence type="predicted"/>
<evidence type="ECO:0000313" key="2">
    <source>
        <dbReference type="EMBL" id="MPC96545.1"/>
    </source>
</evidence>
<dbReference type="EMBL" id="VSRR010106395">
    <property type="protein sequence ID" value="MPC96545.1"/>
    <property type="molecule type" value="Genomic_DNA"/>
</dbReference>
<comment type="caution">
    <text evidence="2">The sequence shown here is derived from an EMBL/GenBank/DDBJ whole genome shotgun (WGS) entry which is preliminary data.</text>
</comment>
<keyword evidence="1" id="KW-0732">Signal</keyword>
<sequence length="175" mass="18605">MSALRHPLSRLAGVRVLALLLLLLLLLYPGHASAQHHHQQQQGDPGGAASGGRRALVTVSLHMQDRRGKYTEQEVKLWGAFSPLAAAAPAEGRVIQVRLREGACGTPWGLPGDGQNAMGAADTPGVPPQGRGVPGVPQADKDRRLHTARHCVSQVRCVPPSTALRVSACRHGVWQ</sequence>
<protein>
    <submittedName>
        <fullName evidence="2">Uncharacterized protein</fullName>
    </submittedName>
</protein>
<feature type="signal peptide" evidence="1">
    <location>
        <begin position="1"/>
        <end position="34"/>
    </location>
</feature>